<keyword evidence="2" id="KW-1185">Reference proteome</keyword>
<reference evidence="1 2" key="1">
    <citation type="journal article" date="2023" name="Nucleic Acids Res.">
        <title>The hologenome of Daphnia magna reveals possible DNA methylation and microbiome-mediated evolution of the host genome.</title>
        <authorList>
            <person name="Chaturvedi A."/>
            <person name="Li X."/>
            <person name="Dhandapani V."/>
            <person name="Marshall H."/>
            <person name="Kissane S."/>
            <person name="Cuenca-Cambronero M."/>
            <person name="Asole G."/>
            <person name="Calvet F."/>
            <person name="Ruiz-Romero M."/>
            <person name="Marangio P."/>
            <person name="Guigo R."/>
            <person name="Rago D."/>
            <person name="Mirbahai L."/>
            <person name="Eastwood N."/>
            <person name="Colbourne J.K."/>
            <person name="Zhou J."/>
            <person name="Mallon E."/>
            <person name="Orsini L."/>
        </authorList>
    </citation>
    <scope>NUCLEOTIDE SEQUENCE [LARGE SCALE GENOMIC DNA]</scope>
    <source>
        <strain evidence="1">LRV0_1</strain>
    </source>
</reference>
<sequence>MAQPSISSLRTRLNSLEISFVHDASMASILVLSCIDKTPYIKMKSIIEVMNNTRKHILSYIQQSPLDLSAFEFFLRVFRSNGNVKVKLKAL</sequence>
<gene>
    <name evidence="1" type="ORF">OUZ56_009383</name>
</gene>
<name>A0ABR0AFU1_9CRUS</name>
<comment type="caution">
    <text evidence="1">The sequence shown here is derived from an EMBL/GenBank/DDBJ whole genome shotgun (WGS) entry which is preliminary data.</text>
</comment>
<evidence type="ECO:0000313" key="1">
    <source>
        <dbReference type="EMBL" id="KAK4023992.1"/>
    </source>
</evidence>
<dbReference type="Proteomes" id="UP001234178">
    <property type="component" value="Unassembled WGS sequence"/>
</dbReference>
<accession>A0ABR0AFU1</accession>
<evidence type="ECO:0000313" key="2">
    <source>
        <dbReference type="Proteomes" id="UP001234178"/>
    </source>
</evidence>
<proteinExistence type="predicted"/>
<organism evidence="1 2">
    <name type="scientific">Daphnia magna</name>
    <dbReference type="NCBI Taxonomy" id="35525"/>
    <lineage>
        <taxon>Eukaryota</taxon>
        <taxon>Metazoa</taxon>
        <taxon>Ecdysozoa</taxon>
        <taxon>Arthropoda</taxon>
        <taxon>Crustacea</taxon>
        <taxon>Branchiopoda</taxon>
        <taxon>Diplostraca</taxon>
        <taxon>Cladocera</taxon>
        <taxon>Anomopoda</taxon>
        <taxon>Daphniidae</taxon>
        <taxon>Daphnia</taxon>
    </lineage>
</organism>
<dbReference type="EMBL" id="JAOYFB010000037">
    <property type="protein sequence ID" value="KAK4023992.1"/>
    <property type="molecule type" value="Genomic_DNA"/>
</dbReference>
<protein>
    <submittedName>
        <fullName evidence="1">Uncharacterized protein</fullName>
    </submittedName>
</protein>